<evidence type="ECO:0000313" key="3">
    <source>
        <dbReference type="Proteomes" id="UP001627284"/>
    </source>
</evidence>
<comment type="caution">
    <text evidence="2">The sequence shown here is derived from an EMBL/GenBank/DDBJ whole genome shotgun (WGS) entry which is preliminary data.</text>
</comment>
<name>A0ABD2R2L7_9SOLN</name>
<proteinExistence type="predicted"/>
<protein>
    <submittedName>
        <fullName evidence="2">Uncharacterized protein</fullName>
    </submittedName>
</protein>
<evidence type="ECO:0000313" key="2">
    <source>
        <dbReference type="EMBL" id="KAL3326024.1"/>
    </source>
</evidence>
<dbReference type="EMBL" id="JBJKTR010000022">
    <property type="protein sequence ID" value="KAL3326024.1"/>
    <property type="molecule type" value="Genomic_DNA"/>
</dbReference>
<sequence length="115" mass="12290">MGGRREEASPLLAAAADCADRSGWLVIGWSCCSLAIGWLLLLRCSLARAVAGLAWKRRETEGGEEEATGSHGIRWPELVVSADGACAPLAWLLSRWLRLSSVVVAKNGEEREASA</sequence>
<keyword evidence="1" id="KW-0812">Transmembrane</keyword>
<keyword evidence="1" id="KW-0472">Membrane</keyword>
<dbReference type="Proteomes" id="UP001627284">
    <property type="component" value="Unassembled WGS sequence"/>
</dbReference>
<organism evidence="2 3">
    <name type="scientific">Solanum stoloniferum</name>
    <dbReference type="NCBI Taxonomy" id="62892"/>
    <lineage>
        <taxon>Eukaryota</taxon>
        <taxon>Viridiplantae</taxon>
        <taxon>Streptophyta</taxon>
        <taxon>Embryophyta</taxon>
        <taxon>Tracheophyta</taxon>
        <taxon>Spermatophyta</taxon>
        <taxon>Magnoliopsida</taxon>
        <taxon>eudicotyledons</taxon>
        <taxon>Gunneridae</taxon>
        <taxon>Pentapetalae</taxon>
        <taxon>asterids</taxon>
        <taxon>lamiids</taxon>
        <taxon>Solanales</taxon>
        <taxon>Solanaceae</taxon>
        <taxon>Solanoideae</taxon>
        <taxon>Solaneae</taxon>
        <taxon>Solanum</taxon>
    </lineage>
</organism>
<dbReference type="AlphaFoldDB" id="A0ABD2R2L7"/>
<keyword evidence="1" id="KW-1133">Transmembrane helix</keyword>
<gene>
    <name evidence="2" type="ORF">AABB24_036973</name>
</gene>
<feature type="transmembrane region" description="Helical" evidence="1">
    <location>
        <begin position="22"/>
        <end position="42"/>
    </location>
</feature>
<keyword evidence="3" id="KW-1185">Reference proteome</keyword>
<accession>A0ABD2R2L7</accession>
<evidence type="ECO:0000256" key="1">
    <source>
        <dbReference type="SAM" id="Phobius"/>
    </source>
</evidence>
<reference evidence="2 3" key="1">
    <citation type="submission" date="2024-05" db="EMBL/GenBank/DDBJ databases">
        <title>De novo assembly of an allotetraploid wild potato.</title>
        <authorList>
            <person name="Hosaka A.J."/>
        </authorList>
    </citation>
    <scope>NUCLEOTIDE SEQUENCE [LARGE SCALE GENOMIC DNA]</scope>
    <source>
        <tissue evidence="2">Young leaves</tissue>
    </source>
</reference>